<evidence type="ECO:0000313" key="4">
    <source>
        <dbReference type="EMBL" id="MBP2356082.1"/>
    </source>
</evidence>
<evidence type="ECO:0000256" key="1">
    <source>
        <dbReference type="ARBA" id="ARBA00022723"/>
    </source>
</evidence>
<gene>
    <name evidence="4" type="ORF">JOF29_007192</name>
</gene>
<evidence type="ECO:0000256" key="2">
    <source>
        <dbReference type="ARBA" id="ARBA00022801"/>
    </source>
</evidence>
<proteinExistence type="predicted"/>
<protein>
    <submittedName>
        <fullName evidence="4">Arylsulfatase A-like enzyme</fullName>
    </submittedName>
</protein>
<dbReference type="Gene3D" id="3.40.720.10">
    <property type="entry name" value="Alkaline Phosphatase, subunit A"/>
    <property type="match status" value="1"/>
</dbReference>
<dbReference type="InterPro" id="IPR017850">
    <property type="entry name" value="Alkaline_phosphatase_core_sf"/>
</dbReference>
<dbReference type="PANTHER" id="PTHR45953">
    <property type="entry name" value="IDURONATE 2-SULFATASE"/>
    <property type="match status" value="1"/>
</dbReference>
<reference evidence="4 5" key="1">
    <citation type="submission" date="2021-03" db="EMBL/GenBank/DDBJ databases">
        <title>Sequencing the genomes of 1000 actinobacteria strains.</title>
        <authorList>
            <person name="Klenk H.-P."/>
        </authorList>
    </citation>
    <scope>NUCLEOTIDE SEQUENCE [LARGE SCALE GENOMIC DNA]</scope>
    <source>
        <strain evidence="4 5">DSM 18824</strain>
    </source>
</reference>
<accession>A0ABS4UWQ2</accession>
<evidence type="ECO:0000313" key="5">
    <source>
        <dbReference type="Proteomes" id="UP000755585"/>
    </source>
</evidence>
<organism evidence="4 5">
    <name type="scientific">Kribbella aluminosa</name>
    <dbReference type="NCBI Taxonomy" id="416017"/>
    <lineage>
        <taxon>Bacteria</taxon>
        <taxon>Bacillati</taxon>
        <taxon>Actinomycetota</taxon>
        <taxon>Actinomycetes</taxon>
        <taxon>Propionibacteriales</taxon>
        <taxon>Kribbellaceae</taxon>
        <taxon>Kribbella</taxon>
    </lineage>
</organism>
<keyword evidence="1" id="KW-0479">Metal-binding</keyword>
<name>A0ABS4UWQ2_9ACTN</name>
<feature type="domain" description="Sulfatase N-terminal" evidence="3">
    <location>
        <begin position="3"/>
        <end position="364"/>
    </location>
</feature>
<dbReference type="EMBL" id="JAGINT010000002">
    <property type="protein sequence ID" value="MBP2356082.1"/>
    <property type="molecule type" value="Genomic_DNA"/>
</dbReference>
<evidence type="ECO:0000259" key="3">
    <source>
        <dbReference type="Pfam" id="PF00884"/>
    </source>
</evidence>
<dbReference type="PANTHER" id="PTHR45953:SF1">
    <property type="entry name" value="IDURONATE 2-SULFATASE"/>
    <property type="match status" value="1"/>
</dbReference>
<comment type="caution">
    <text evidence="4">The sequence shown here is derived from an EMBL/GenBank/DDBJ whole genome shotgun (WGS) entry which is preliminary data.</text>
</comment>
<keyword evidence="2" id="KW-0378">Hydrolase</keyword>
<dbReference type="SUPFAM" id="SSF53649">
    <property type="entry name" value="Alkaline phosphatase-like"/>
    <property type="match status" value="1"/>
</dbReference>
<dbReference type="InterPro" id="IPR000917">
    <property type="entry name" value="Sulfatase_N"/>
</dbReference>
<keyword evidence="5" id="KW-1185">Reference proteome</keyword>
<dbReference type="Proteomes" id="UP000755585">
    <property type="component" value="Unassembled WGS sequence"/>
</dbReference>
<sequence length="501" mass="56287">MTDQQRGVTVSGSHPLRALTPRLDAFANDTTTFCRGFTPSPHCCPARASFFTGLYPSEHGVWNNVNVPNALSRGPREGVPFWSTDLAQAGYRLGFTGKWHVANRQGPSAYGWEELNAAPPFPVEPQSDDRQRAEAIASQREILVRSSPSVIDGERRDGQILRPGWPAWSLYGTRENPFGDDDVVDRGVKYIRSAPDDEPFALYVGTLGPHDPYVPPQRFLDLYDPTEIELPPTFVDDMADKPAMYRRARDRFDQLTEREHRAALHHYLAFCSYEDELFGRLLDALVETGHYDNTIVLYVSDHGDYTGEHGLWAKGLPSFLPAYQVPMLIKDADRGPGQPRQVRVFERPTTLVDLGPTLLDLCGVAATSPMSGQSVAADLRSPDAPATRDLVFQSNGNEVYGIQRIVLTDRWKLVVNLFDDDELYDRETDPGEMVNLIARPAGQRRTLGRRADDTVPEPFRPVVHDLYGRLWRFVLAHDDEILNPYILTALATYGPLDQLRQ</sequence>
<dbReference type="Pfam" id="PF00884">
    <property type="entry name" value="Sulfatase"/>
    <property type="match status" value="1"/>
</dbReference>